<evidence type="ECO:0000313" key="3">
    <source>
        <dbReference type="Proteomes" id="UP000029431"/>
    </source>
</evidence>
<dbReference type="EMBL" id="CP003355">
    <property type="protein sequence ID" value="AHD04583.1"/>
    <property type="molecule type" value="Genomic_DNA"/>
</dbReference>
<sequence length="114" mass="13661">MEVQSTIISYEVQKMRTGQRGKKTVMRPKKKRFWLNLSYFLYIIWMVGTVFQLFSVSQRFAFLSYVWHFVFSGLFLVLGSIIMPAKRFMMKEEVFAVFILIIPLFFAAYYYFAT</sequence>
<gene>
    <name evidence="2" type="ORF">ERIC2_c07460</name>
</gene>
<feature type="transmembrane region" description="Helical" evidence="1">
    <location>
        <begin position="60"/>
        <end position="82"/>
    </location>
</feature>
<accession>V9W352</accession>
<evidence type="ECO:0000313" key="2">
    <source>
        <dbReference type="EMBL" id="AHD04583.1"/>
    </source>
</evidence>
<evidence type="ECO:0000256" key="1">
    <source>
        <dbReference type="SAM" id="Phobius"/>
    </source>
</evidence>
<feature type="transmembrane region" description="Helical" evidence="1">
    <location>
        <begin position="33"/>
        <end position="54"/>
    </location>
</feature>
<proteinExistence type="predicted"/>
<protein>
    <submittedName>
        <fullName evidence="2">Putative membrane protein</fullName>
    </submittedName>
</protein>
<dbReference type="AlphaFoldDB" id="V9W352"/>
<keyword evidence="3" id="KW-1185">Reference proteome</keyword>
<organism evidence="2 3">
    <name type="scientific">Paenibacillus larvae subsp. larvae DSM 25430</name>
    <dbReference type="NCBI Taxonomy" id="697284"/>
    <lineage>
        <taxon>Bacteria</taxon>
        <taxon>Bacillati</taxon>
        <taxon>Bacillota</taxon>
        <taxon>Bacilli</taxon>
        <taxon>Bacillales</taxon>
        <taxon>Paenibacillaceae</taxon>
        <taxon>Paenibacillus</taxon>
    </lineage>
</organism>
<dbReference type="HOGENOM" id="CLU_2118619_0_0_9"/>
<reference evidence="2 3" key="1">
    <citation type="journal article" date="2014" name="PLoS ONE">
        <title>How to Kill the Honey Bee Larva: Genomic Potential and Virulence Mechanisms of Paenibacillus larvae.</title>
        <authorList>
            <person name="Djukic M."/>
            <person name="Brzuszkiewicz E."/>
            <person name="Funfhaus A."/>
            <person name="Voss J."/>
            <person name="Gollnow K."/>
            <person name="Poppinga L."/>
            <person name="Liesegang H."/>
            <person name="Garcia-Gonzalez E."/>
            <person name="Genersch E."/>
            <person name="Daniel R."/>
        </authorList>
    </citation>
    <scope>NUCLEOTIDE SEQUENCE [LARGE SCALE GENOMIC DNA]</scope>
    <source>
        <strain evidence="2 3">DSM 25430</strain>
    </source>
</reference>
<dbReference type="PATRIC" id="fig|697284.3.peg.710"/>
<keyword evidence="1" id="KW-0812">Transmembrane</keyword>
<dbReference type="Proteomes" id="UP000029431">
    <property type="component" value="Chromosome"/>
</dbReference>
<dbReference type="KEGG" id="plv:ERIC2_c07460"/>
<keyword evidence="1" id="KW-1133">Transmembrane helix</keyword>
<keyword evidence="1" id="KW-0472">Membrane</keyword>
<name>V9W352_9BACL</name>
<feature type="transmembrane region" description="Helical" evidence="1">
    <location>
        <begin position="94"/>
        <end position="112"/>
    </location>
</feature>